<comment type="catalytic activity">
    <reaction evidence="5">
        <text>a uridine in RNA = a pseudouridine in RNA</text>
        <dbReference type="Rhea" id="RHEA:48348"/>
        <dbReference type="Rhea" id="RHEA-COMP:12068"/>
        <dbReference type="Rhea" id="RHEA-COMP:12069"/>
        <dbReference type="ChEBI" id="CHEBI:65314"/>
        <dbReference type="ChEBI" id="CHEBI:65315"/>
    </reaction>
</comment>
<evidence type="ECO:0000256" key="2">
    <source>
        <dbReference type="ARBA" id="ARBA00023235"/>
    </source>
</evidence>
<dbReference type="InterPro" id="IPR050188">
    <property type="entry name" value="RluA_PseudoU_synthase"/>
</dbReference>
<dbReference type="CDD" id="cd02869">
    <property type="entry name" value="PseudoU_synth_RluA_like"/>
    <property type="match status" value="1"/>
</dbReference>
<dbReference type="PROSITE" id="PS50889">
    <property type="entry name" value="S4"/>
    <property type="match status" value="1"/>
</dbReference>
<evidence type="ECO:0000256" key="1">
    <source>
        <dbReference type="ARBA" id="ARBA00010876"/>
    </source>
</evidence>
<sequence>MYKRRYAFTQTLVRVPLSARKHFPPARCSRQHTQHAVQQAQAAKASLSPGPIDKQQQNIPQSQVETFQTTAEQTGTRIDKLLACRFKERSRSYIQSLISSGHVQIDGKSPVSKSHRVVPGCEIVVNLVPTEREQPVAAEEIPLEILYEDEHVVFVNKQAGMVVHPAPGNWSGTVVNALAHRYKSLREMNSSRAGIVHRLDKGTSGVLLAGKTQQACEKLSELFAARQLKKEYIAITVGNPAGKGCISRIIDEPVGRCPTDRIRMCVLPEHSGGRSAKSVVQVVASDARSLLHVVKVGIETGRTHQIRVHLRHARAPVLGDELYGAGDINHRFSTLASRPLLHAWKLSLRHPFTNEFLTVTSELPRDMRSLLKRVIYPTFEEEQRGW</sequence>
<dbReference type="EMBL" id="NBIV01000205">
    <property type="protein sequence ID" value="PXF41646.1"/>
    <property type="molecule type" value="Genomic_DNA"/>
</dbReference>
<dbReference type="NCBIfam" id="TIGR00005">
    <property type="entry name" value="rluA_subfam"/>
    <property type="match status" value="1"/>
</dbReference>
<dbReference type="PANTHER" id="PTHR21600:SF44">
    <property type="entry name" value="RIBOSOMAL LARGE SUBUNIT PSEUDOURIDINE SYNTHASE D"/>
    <property type="match status" value="1"/>
</dbReference>
<protein>
    <recommendedName>
        <fullName evidence="5">Pseudouridine synthase</fullName>
        <ecNumber evidence="5">5.4.99.-</ecNumber>
    </recommendedName>
</protein>
<evidence type="ECO:0000313" key="7">
    <source>
        <dbReference type="EMBL" id="PXF41646.1"/>
    </source>
</evidence>
<dbReference type="Pfam" id="PF00849">
    <property type="entry name" value="PseudoU_synth_2"/>
    <property type="match status" value="1"/>
</dbReference>
<dbReference type="SUPFAM" id="SSF55174">
    <property type="entry name" value="Alpha-L RNA-binding motif"/>
    <property type="match status" value="1"/>
</dbReference>
<dbReference type="InterPro" id="IPR006225">
    <property type="entry name" value="PsdUridine_synth_RluC/D"/>
</dbReference>
<evidence type="ECO:0000256" key="4">
    <source>
        <dbReference type="PROSITE-ProRule" id="PRU00182"/>
    </source>
</evidence>
<comment type="caution">
    <text evidence="7">The sequence shown here is derived from an EMBL/GenBank/DDBJ whole genome shotgun (WGS) entry which is preliminary data.</text>
</comment>
<dbReference type="InterPro" id="IPR006224">
    <property type="entry name" value="PsdUridine_synth_RluA-like_CS"/>
</dbReference>
<dbReference type="STRING" id="448386.A0A2V3IHS7"/>
<keyword evidence="2 5" id="KW-0413">Isomerase</keyword>
<dbReference type="InterPro" id="IPR006145">
    <property type="entry name" value="PsdUridine_synth_RsuA/RluA"/>
</dbReference>
<gene>
    <name evidence="7" type="ORF">BWQ96_08657</name>
</gene>
<dbReference type="GO" id="GO:0000455">
    <property type="term" value="P:enzyme-directed rRNA pseudouridine synthesis"/>
    <property type="evidence" value="ECO:0007669"/>
    <property type="project" value="TreeGrafter"/>
</dbReference>
<keyword evidence="4" id="KW-0694">RNA-binding</keyword>
<dbReference type="Gene3D" id="3.10.290.10">
    <property type="entry name" value="RNA-binding S4 domain"/>
    <property type="match status" value="1"/>
</dbReference>
<dbReference type="AlphaFoldDB" id="A0A2V3IHS7"/>
<feature type="domain" description="RNA-binding S4" evidence="6">
    <location>
        <begin position="76"/>
        <end position="142"/>
    </location>
</feature>
<evidence type="ECO:0000256" key="5">
    <source>
        <dbReference type="RuleBase" id="RU362028"/>
    </source>
</evidence>
<dbReference type="Proteomes" id="UP000247409">
    <property type="component" value="Unassembled WGS sequence"/>
</dbReference>
<evidence type="ECO:0000259" key="6">
    <source>
        <dbReference type="SMART" id="SM00363"/>
    </source>
</evidence>
<dbReference type="PROSITE" id="PS01129">
    <property type="entry name" value="PSI_RLU"/>
    <property type="match status" value="1"/>
</dbReference>
<dbReference type="Pfam" id="PF01479">
    <property type="entry name" value="S4"/>
    <property type="match status" value="1"/>
</dbReference>
<evidence type="ECO:0000313" key="8">
    <source>
        <dbReference type="Proteomes" id="UP000247409"/>
    </source>
</evidence>
<dbReference type="CDD" id="cd00165">
    <property type="entry name" value="S4"/>
    <property type="match status" value="1"/>
</dbReference>
<dbReference type="SMART" id="SM00363">
    <property type="entry name" value="S4"/>
    <property type="match status" value="1"/>
</dbReference>
<dbReference type="EC" id="5.4.99.-" evidence="5"/>
<comment type="similarity">
    <text evidence="1 5">Belongs to the pseudouridine synthase RluA family.</text>
</comment>
<dbReference type="Gene3D" id="3.30.2350.10">
    <property type="entry name" value="Pseudouridine synthase"/>
    <property type="match status" value="1"/>
</dbReference>
<proteinExistence type="inferred from homology"/>
<dbReference type="PANTHER" id="PTHR21600">
    <property type="entry name" value="MITOCHONDRIAL RNA PSEUDOURIDINE SYNTHASE"/>
    <property type="match status" value="1"/>
</dbReference>
<dbReference type="InterPro" id="IPR002942">
    <property type="entry name" value="S4_RNA-bd"/>
</dbReference>
<name>A0A2V3IHS7_9FLOR</name>
<evidence type="ECO:0000256" key="3">
    <source>
        <dbReference type="PIRSR" id="PIRSR606225-1"/>
    </source>
</evidence>
<dbReference type="OrthoDB" id="418349at2759"/>
<dbReference type="InterPro" id="IPR036986">
    <property type="entry name" value="S4_RNA-bd_sf"/>
</dbReference>
<dbReference type="SUPFAM" id="SSF55120">
    <property type="entry name" value="Pseudouridine synthase"/>
    <property type="match status" value="1"/>
</dbReference>
<comment type="function">
    <text evidence="5">Responsible for synthesis of pseudouridine from uracil.</text>
</comment>
<dbReference type="InterPro" id="IPR020103">
    <property type="entry name" value="PsdUridine_synth_cat_dom_sf"/>
</dbReference>
<accession>A0A2V3IHS7</accession>
<keyword evidence="8" id="KW-1185">Reference proteome</keyword>
<dbReference type="GO" id="GO:0003723">
    <property type="term" value="F:RNA binding"/>
    <property type="evidence" value="ECO:0007669"/>
    <property type="project" value="UniProtKB-KW"/>
</dbReference>
<feature type="active site" evidence="3">
    <location>
        <position position="200"/>
    </location>
</feature>
<reference evidence="7 8" key="1">
    <citation type="journal article" date="2018" name="Mol. Biol. Evol.">
        <title>Analysis of the draft genome of the red seaweed Gracilariopsis chorda provides insights into genome size evolution in Rhodophyta.</title>
        <authorList>
            <person name="Lee J."/>
            <person name="Yang E.C."/>
            <person name="Graf L."/>
            <person name="Yang J.H."/>
            <person name="Qiu H."/>
            <person name="Zel Zion U."/>
            <person name="Chan C.X."/>
            <person name="Stephens T.G."/>
            <person name="Weber A.P.M."/>
            <person name="Boo G.H."/>
            <person name="Boo S.M."/>
            <person name="Kim K.M."/>
            <person name="Shin Y."/>
            <person name="Jung M."/>
            <person name="Lee S.J."/>
            <person name="Yim H.S."/>
            <person name="Lee J.H."/>
            <person name="Bhattacharya D."/>
            <person name="Yoon H.S."/>
        </authorList>
    </citation>
    <scope>NUCLEOTIDE SEQUENCE [LARGE SCALE GENOMIC DNA]</scope>
    <source>
        <strain evidence="7 8">SKKU-2015</strain>
        <tissue evidence="7">Whole body</tissue>
    </source>
</reference>
<organism evidence="7 8">
    <name type="scientific">Gracilariopsis chorda</name>
    <dbReference type="NCBI Taxonomy" id="448386"/>
    <lineage>
        <taxon>Eukaryota</taxon>
        <taxon>Rhodophyta</taxon>
        <taxon>Florideophyceae</taxon>
        <taxon>Rhodymeniophycidae</taxon>
        <taxon>Gracilariales</taxon>
        <taxon>Gracilariaceae</taxon>
        <taxon>Gracilariopsis</taxon>
    </lineage>
</organism>
<dbReference type="GO" id="GO:0009982">
    <property type="term" value="F:pseudouridine synthase activity"/>
    <property type="evidence" value="ECO:0007669"/>
    <property type="project" value="InterPro"/>
</dbReference>